<evidence type="ECO:0000256" key="1">
    <source>
        <dbReference type="SAM" id="Phobius"/>
    </source>
</evidence>
<dbReference type="OrthoDB" id="9813621at2"/>
<sequence>MIMENKRGIGIVLTVVFLLLIPLIAMQFTNEVNWNQSDFVVAGVLLLGTGLICELVMRKVKKIDHRIILCTVILAALLLIWIELAVGLFGTPFAGS</sequence>
<reference evidence="2 3" key="1">
    <citation type="submission" date="2019-03" db="EMBL/GenBank/DDBJ databases">
        <title>Novel species of Flavobacterium.</title>
        <authorList>
            <person name="Liu Q."/>
            <person name="Xin Y.-H."/>
        </authorList>
    </citation>
    <scope>NUCLEOTIDE SEQUENCE [LARGE SCALE GENOMIC DNA]</scope>
    <source>
        <strain evidence="2 3">LB3P52</strain>
    </source>
</reference>
<feature type="transmembrane region" description="Helical" evidence="1">
    <location>
        <begin position="39"/>
        <end position="57"/>
    </location>
</feature>
<keyword evidence="3" id="KW-1185">Reference proteome</keyword>
<feature type="transmembrane region" description="Helical" evidence="1">
    <location>
        <begin position="7"/>
        <end position="27"/>
    </location>
</feature>
<comment type="caution">
    <text evidence="2">The sequence shown here is derived from an EMBL/GenBank/DDBJ whole genome shotgun (WGS) entry which is preliminary data.</text>
</comment>
<proteinExistence type="predicted"/>
<gene>
    <name evidence="2" type="ORF">E0I26_09535</name>
</gene>
<keyword evidence="1" id="KW-0472">Membrane</keyword>
<accession>A0A4R5F7I8</accession>
<organism evidence="2 3">
    <name type="scientific">Flavobacterium rhamnosiphilum</name>
    <dbReference type="NCBI Taxonomy" id="2541724"/>
    <lineage>
        <taxon>Bacteria</taxon>
        <taxon>Pseudomonadati</taxon>
        <taxon>Bacteroidota</taxon>
        <taxon>Flavobacteriia</taxon>
        <taxon>Flavobacteriales</taxon>
        <taxon>Flavobacteriaceae</taxon>
        <taxon>Flavobacterium</taxon>
    </lineage>
</organism>
<evidence type="ECO:0000313" key="3">
    <source>
        <dbReference type="Proteomes" id="UP000294814"/>
    </source>
</evidence>
<protein>
    <submittedName>
        <fullName evidence="2">Uncharacterized protein</fullName>
    </submittedName>
</protein>
<name>A0A4R5F7I8_9FLAO</name>
<keyword evidence="1" id="KW-0812">Transmembrane</keyword>
<evidence type="ECO:0000313" key="2">
    <source>
        <dbReference type="EMBL" id="TDE43855.1"/>
    </source>
</evidence>
<feature type="transmembrane region" description="Helical" evidence="1">
    <location>
        <begin position="69"/>
        <end position="90"/>
    </location>
</feature>
<dbReference type="Proteomes" id="UP000294814">
    <property type="component" value="Unassembled WGS sequence"/>
</dbReference>
<dbReference type="EMBL" id="SMLG01000006">
    <property type="protein sequence ID" value="TDE43855.1"/>
    <property type="molecule type" value="Genomic_DNA"/>
</dbReference>
<keyword evidence="1" id="KW-1133">Transmembrane helix</keyword>
<dbReference type="AlphaFoldDB" id="A0A4R5F7I8"/>